<evidence type="ECO:0000256" key="2">
    <source>
        <dbReference type="ARBA" id="ARBA00022603"/>
    </source>
</evidence>
<dbReference type="RefSeq" id="WP_064122178.1">
    <property type="nucleotide sequence ID" value="NZ_CP015243.1"/>
</dbReference>
<evidence type="ECO:0000259" key="11">
    <source>
        <dbReference type="Pfam" id="PF01266"/>
    </source>
</evidence>
<comment type="similarity">
    <text evidence="10">In the C-terminal section; belongs to the DAO family.</text>
</comment>
<feature type="domain" description="MnmC-like methyltransferase" evidence="12">
    <location>
        <begin position="122"/>
        <end position="242"/>
    </location>
</feature>
<keyword evidence="5 10" id="KW-0949">S-adenosyl-L-methionine</keyword>
<dbReference type="AlphaFoldDB" id="A0A172YDR1"/>
<reference evidence="13 14" key="1">
    <citation type="submission" date="2016-04" db="EMBL/GenBank/DDBJ databases">
        <title>Complete Genome Sequence of Halotalea alkalilenta IHB B 13600.</title>
        <authorList>
            <person name="Swarnkar M.K."/>
            <person name="Sharma A."/>
            <person name="Kaushal K."/>
            <person name="Soni R."/>
            <person name="Rana S."/>
            <person name="Singh A.K."/>
            <person name="Gulati A."/>
        </authorList>
    </citation>
    <scope>NUCLEOTIDE SEQUENCE [LARGE SCALE GENOMIC DNA]</scope>
    <source>
        <strain evidence="13 14">IHB B 13600</strain>
    </source>
</reference>
<keyword evidence="14" id="KW-1185">Reference proteome</keyword>
<evidence type="ECO:0000256" key="1">
    <source>
        <dbReference type="ARBA" id="ARBA00022490"/>
    </source>
</evidence>
<dbReference type="GO" id="GO:0016645">
    <property type="term" value="F:oxidoreductase activity, acting on the CH-NH group of donors"/>
    <property type="evidence" value="ECO:0007669"/>
    <property type="project" value="InterPro"/>
</dbReference>
<dbReference type="InterPro" id="IPR006076">
    <property type="entry name" value="FAD-dep_OxRdtase"/>
</dbReference>
<keyword evidence="8 10" id="KW-0560">Oxidoreductase</keyword>
<dbReference type="GO" id="GO:0032259">
    <property type="term" value="P:methylation"/>
    <property type="evidence" value="ECO:0007669"/>
    <property type="project" value="UniProtKB-KW"/>
</dbReference>
<dbReference type="Proteomes" id="UP000077875">
    <property type="component" value="Chromosome"/>
</dbReference>
<gene>
    <name evidence="10" type="primary">mnmC</name>
    <name evidence="13" type="ORF">A5892_06885</name>
</gene>
<sequence>MSTHHTVPIAPLTGLEQARLRWRDDAPEALEFDDVYFSREDGRRETEHVFIDNNLLPQRFAAWDQSRPFVIAETGFGSGLNLLCAWAAFERHAPASARLHFVSVERYPFSAADLARALGAWPEFADKARRLIEQWPQPLLGVHRLELDERCTLDLHFGEAEERLGQLDGRVDAWFLDGFAPSKNPRMWSEALFAAISRLSHPGACFATFTCAGVVKRGLAGVGFNCEKVPGFGRKREMLRGRLATALPDQRRVATPWYAAQGESARGLQRVAVVGAGIAGASVAHSLARRGHRVTLIDPLGVAHAASGNRQAALYVKLAVATNLQSRFYLAALLHLHRLLARLDPARSVWSDCGTLDLALTPTAAERQRRFLDTHSLPTSVVEGVDAARAGQLANTDLSHAMHALHYPQGGWLDPHALCQRLISHPHITLSLREVTALSRFDDGWRLALDDHGTLDVDQVVICCARNAKRFAQLAHLPLTPVRGQVSELEVGEHAPRLGCVVCAGGYAPPAYRGVQLFGASFKVNDSELAPREEETRSNLLEFSHALPALVASLEAQGVEPLSAGARVGIRTASPDKSPFVGAAPDLEQWLSAYAALSKDARRVPAVEGRRHPGLWVSTAHGSRGMVSAPLAAELIASRISGEPAPMELALVDHLDPGRRIIAGLIRSQG</sequence>
<dbReference type="Gene3D" id="3.40.50.150">
    <property type="entry name" value="Vaccinia Virus protein VP39"/>
    <property type="match status" value="1"/>
</dbReference>
<evidence type="ECO:0000256" key="10">
    <source>
        <dbReference type="HAMAP-Rule" id="MF_01102"/>
    </source>
</evidence>
<feature type="domain" description="FAD dependent oxidoreductase" evidence="11">
    <location>
        <begin position="270"/>
        <end position="638"/>
    </location>
</feature>
<evidence type="ECO:0000256" key="6">
    <source>
        <dbReference type="ARBA" id="ARBA00022694"/>
    </source>
</evidence>
<dbReference type="NCBIfam" id="TIGR03197">
    <property type="entry name" value="MnmC_Cterm"/>
    <property type="match status" value="1"/>
</dbReference>
<evidence type="ECO:0000256" key="8">
    <source>
        <dbReference type="ARBA" id="ARBA00023002"/>
    </source>
</evidence>
<dbReference type="KEGG" id="haa:A5892_06885"/>
<comment type="similarity">
    <text evidence="10">In the N-terminal section; belongs to the methyltransferase superfamily. tRNA (mnm(5)s(2)U34)-methyltransferase family.</text>
</comment>
<dbReference type="GO" id="GO:0050660">
    <property type="term" value="F:flavin adenine dinucleotide binding"/>
    <property type="evidence" value="ECO:0007669"/>
    <property type="project" value="UniProtKB-UniRule"/>
</dbReference>
<protein>
    <recommendedName>
        <fullName evidence="10">tRNA 5-methylaminomethyl-2-thiouridine biosynthesis bifunctional protein MnmC</fullName>
        <shortName evidence="10">tRNA mnm(5)s(2)U biosynthesis bifunctional protein</shortName>
    </recommendedName>
    <domain>
        <recommendedName>
            <fullName evidence="10">tRNA (mnm(5)s(2)U34)-methyltransferase</fullName>
            <ecNumber evidence="10">2.1.1.61</ecNumber>
        </recommendedName>
    </domain>
    <domain>
        <recommendedName>
            <fullName evidence="10">FAD-dependent cmnm(5)s(2)U34 oxidoreductase</fullName>
            <ecNumber evidence="10">1.5.-.-</ecNumber>
        </recommendedName>
    </domain>
</protein>
<dbReference type="Gene3D" id="3.30.9.10">
    <property type="entry name" value="D-Amino Acid Oxidase, subunit A, domain 2"/>
    <property type="match status" value="1"/>
</dbReference>
<dbReference type="EC" id="2.1.1.61" evidence="10"/>
<dbReference type="InterPro" id="IPR047785">
    <property type="entry name" value="tRNA_MNMC2"/>
</dbReference>
<keyword evidence="6 10" id="KW-0819">tRNA processing</keyword>
<comment type="catalytic activity">
    <reaction evidence="10">
        <text>5-aminomethyl-2-thiouridine(34) in tRNA + S-adenosyl-L-methionine = 5-methylaminomethyl-2-thiouridine(34) in tRNA + S-adenosyl-L-homocysteine + H(+)</text>
        <dbReference type="Rhea" id="RHEA:19569"/>
        <dbReference type="Rhea" id="RHEA-COMP:10195"/>
        <dbReference type="Rhea" id="RHEA-COMP:10197"/>
        <dbReference type="ChEBI" id="CHEBI:15378"/>
        <dbReference type="ChEBI" id="CHEBI:57856"/>
        <dbReference type="ChEBI" id="CHEBI:59789"/>
        <dbReference type="ChEBI" id="CHEBI:74454"/>
        <dbReference type="ChEBI" id="CHEBI:74455"/>
        <dbReference type="EC" id="2.1.1.61"/>
    </reaction>
</comment>
<feature type="region of interest" description="FAD-dependent cmnm(5)s(2)U34 oxidoreductase" evidence="10">
    <location>
        <begin position="274"/>
        <end position="670"/>
    </location>
</feature>
<evidence type="ECO:0000256" key="9">
    <source>
        <dbReference type="ARBA" id="ARBA00023268"/>
    </source>
</evidence>
<dbReference type="InterPro" id="IPR023032">
    <property type="entry name" value="tRNA_MAMT_biosynth_bifunc_MnmC"/>
</dbReference>
<accession>A0A172YDR1</accession>
<dbReference type="STRING" id="376489.A5892_06885"/>
<keyword evidence="4 10" id="KW-0808">Transferase</keyword>
<dbReference type="Gene3D" id="3.50.50.60">
    <property type="entry name" value="FAD/NAD(P)-binding domain"/>
    <property type="match status" value="1"/>
</dbReference>
<keyword evidence="1 10" id="KW-0963">Cytoplasm</keyword>
<dbReference type="NCBIfam" id="NF002481">
    <property type="entry name" value="PRK01747.1-2"/>
    <property type="match status" value="1"/>
</dbReference>
<dbReference type="EC" id="1.5.-.-" evidence="10"/>
<evidence type="ECO:0000256" key="3">
    <source>
        <dbReference type="ARBA" id="ARBA00022630"/>
    </source>
</evidence>
<evidence type="ECO:0000313" key="14">
    <source>
        <dbReference type="Proteomes" id="UP000077875"/>
    </source>
</evidence>
<dbReference type="GO" id="GO:0002097">
    <property type="term" value="P:tRNA wobble base modification"/>
    <property type="evidence" value="ECO:0007669"/>
    <property type="project" value="UniProtKB-UniRule"/>
</dbReference>
<dbReference type="GO" id="GO:0004808">
    <property type="term" value="F:tRNA (5-methylaminomethyl-2-thiouridylate)(34)-methyltransferase activity"/>
    <property type="evidence" value="ECO:0007669"/>
    <property type="project" value="UniProtKB-EC"/>
</dbReference>
<organism evidence="13 14">
    <name type="scientific">Halotalea alkalilenta</name>
    <dbReference type="NCBI Taxonomy" id="376489"/>
    <lineage>
        <taxon>Bacteria</taxon>
        <taxon>Pseudomonadati</taxon>
        <taxon>Pseudomonadota</taxon>
        <taxon>Gammaproteobacteria</taxon>
        <taxon>Oceanospirillales</taxon>
        <taxon>Halomonadaceae</taxon>
        <taxon>Halotalea</taxon>
    </lineage>
</organism>
<dbReference type="InterPro" id="IPR017610">
    <property type="entry name" value="tRNA_S-uridine_synth_MnmC_C"/>
</dbReference>
<dbReference type="PANTHER" id="PTHR13847:SF283">
    <property type="entry name" value="TRNA 5-METHYLAMINOMETHYL-2-THIOURIDINE BIOSYNTHESIS BIFUNCTIONAL PROTEIN MNMC"/>
    <property type="match status" value="1"/>
</dbReference>
<dbReference type="GO" id="GO:0005737">
    <property type="term" value="C:cytoplasm"/>
    <property type="evidence" value="ECO:0007669"/>
    <property type="project" value="UniProtKB-SubCell"/>
</dbReference>
<keyword evidence="2 10" id="KW-0489">Methyltransferase</keyword>
<keyword evidence="3 10" id="KW-0285">Flavoprotein</keyword>
<comment type="function">
    <text evidence="10">Catalyzes the last two steps in the biosynthesis of 5-methylaminomethyl-2-thiouridine (mnm(5)s(2)U) at the wobble position (U34) in tRNA. Catalyzes the FAD-dependent demodification of cmnm(5)s(2)U34 to nm(5)s(2)U34, followed by the transfer of a methyl group from S-adenosyl-L-methionine to nm(5)s(2)U34, to form mnm(5)s(2)U34.</text>
</comment>
<evidence type="ECO:0000256" key="7">
    <source>
        <dbReference type="ARBA" id="ARBA00022827"/>
    </source>
</evidence>
<dbReference type="Pfam" id="PF01266">
    <property type="entry name" value="DAO"/>
    <property type="match status" value="1"/>
</dbReference>
<comment type="subcellular location">
    <subcellularLocation>
        <location evidence="10">Cytoplasm</location>
    </subcellularLocation>
</comment>
<dbReference type="EMBL" id="CP015243">
    <property type="protein sequence ID" value="ANF57222.1"/>
    <property type="molecule type" value="Genomic_DNA"/>
</dbReference>
<evidence type="ECO:0000256" key="5">
    <source>
        <dbReference type="ARBA" id="ARBA00022691"/>
    </source>
</evidence>
<dbReference type="PANTHER" id="PTHR13847">
    <property type="entry name" value="SARCOSINE DEHYDROGENASE-RELATED"/>
    <property type="match status" value="1"/>
</dbReference>
<evidence type="ECO:0000259" key="12">
    <source>
        <dbReference type="Pfam" id="PF05430"/>
    </source>
</evidence>
<comment type="cofactor">
    <cofactor evidence="10">
        <name>FAD</name>
        <dbReference type="ChEBI" id="CHEBI:57692"/>
    </cofactor>
</comment>
<name>A0A172YDR1_9GAMM</name>
<feature type="region of interest" description="tRNA (mnm(5)s(2)U34)-methyltransferase" evidence="10">
    <location>
        <begin position="1"/>
        <end position="244"/>
    </location>
</feature>
<keyword evidence="9 10" id="KW-0511">Multifunctional enzyme</keyword>
<dbReference type="InterPro" id="IPR008471">
    <property type="entry name" value="MnmC-like_methylTransf"/>
</dbReference>
<evidence type="ECO:0000313" key="13">
    <source>
        <dbReference type="EMBL" id="ANF57222.1"/>
    </source>
</evidence>
<dbReference type="SUPFAM" id="SSF53335">
    <property type="entry name" value="S-adenosyl-L-methionine-dependent methyltransferases"/>
    <property type="match status" value="1"/>
</dbReference>
<dbReference type="InterPro" id="IPR029063">
    <property type="entry name" value="SAM-dependent_MTases_sf"/>
</dbReference>
<keyword evidence="7 10" id="KW-0274">FAD</keyword>
<dbReference type="NCBIfam" id="NF033855">
    <property type="entry name" value="tRNA_MNMC2"/>
    <property type="match status" value="1"/>
</dbReference>
<dbReference type="SUPFAM" id="SSF51905">
    <property type="entry name" value="FAD/NAD(P)-binding domain"/>
    <property type="match status" value="1"/>
</dbReference>
<proteinExistence type="inferred from homology"/>
<dbReference type="InterPro" id="IPR036188">
    <property type="entry name" value="FAD/NAD-bd_sf"/>
</dbReference>
<dbReference type="Pfam" id="PF05430">
    <property type="entry name" value="Methyltransf_30"/>
    <property type="match status" value="1"/>
</dbReference>
<evidence type="ECO:0000256" key="4">
    <source>
        <dbReference type="ARBA" id="ARBA00022679"/>
    </source>
</evidence>
<dbReference type="HAMAP" id="MF_01102">
    <property type="entry name" value="MnmC"/>
    <property type="match status" value="1"/>
</dbReference>